<sequence>MLNLKSFTVASAALTLFSSVNAGLYPVKRNEEPAQPSCTDFTPFKYAGCFVDNGSPRTLLYTGPRNQNQTVQDCVAFCKGNDYQYAGLEYGEECFCGASVNNIQADEADCDFTCTGDDTEICGGFDRVSIYQDPTFPIADYTTISDYVKSGCYSEGSMGRSLAWRQDQVDADTMTVESCLTACKAGGYSIAGLEYASECYCGVVLGNGTLPLDSSTCNMPCKGDSTETCGGRGALDLYVAKDLESTEPCEGGSSSSSSSVASSTSSSPSSSSTQPPSMTSSSSATVTSTSSSSSSSSSASSSSSVSSTVLSTTQASSSTSSTPTSTTKPPSSSSTPPTTTTSKPASLCTSTTTISPTPTCEYKCGKWCSNPIPKFTDKNSCWSAFSSCTVQVASCFLNAGFPESMNCFKFSSWCTSISSYCSSYCPGNNCSKDNCKSKYPPSGPPAQPPTVSTTVYPCPVSTAKPSTTTTSKASSTTGVPIPTDTNICKQPHNPGKGYSSSAPVGNIGLPCLTCNNIYSDYKAGYPFKLYTSPQSSNCPSYSRGGNKGPTQACKDACDSQYKSCLGTYAQGCKNGRRNRPRGDNYDTATQKCKNQWFDCYNVNNNVQPGNRCGSWNSGWY</sequence>
<evidence type="ECO:0000313" key="5">
    <source>
        <dbReference type="EMBL" id="KAG4416831.1"/>
    </source>
</evidence>
<dbReference type="AlphaFoldDB" id="A0A8H7W3Z9"/>
<keyword evidence="1" id="KW-0677">Repeat</keyword>
<evidence type="ECO:0000256" key="3">
    <source>
        <dbReference type="SAM" id="SignalP"/>
    </source>
</evidence>
<feature type="domain" description="WSC" evidence="4">
    <location>
        <begin position="43"/>
        <end position="134"/>
    </location>
</feature>
<dbReference type="PANTHER" id="PTHR45964">
    <property type="entry name" value="WSCD FAMILY MEMBER CG9164"/>
    <property type="match status" value="1"/>
</dbReference>
<reference evidence="5" key="1">
    <citation type="submission" date="2021-02" db="EMBL/GenBank/DDBJ databases">
        <title>Genome sequence Cadophora malorum strain M34.</title>
        <authorList>
            <person name="Stefanovic E."/>
            <person name="Vu D."/>
            <person name="Scully C."/>
            <person name="Dijksterhuis J."/>
            <person name="Roader J."/>
            <person name="Houbraken J."/>
        </authorList>
    </citation>
    <scope>NUCLEOTIDE SEQUENCE</scope>
    <source>
        <strain evidence="5">M34</strain>
    </source>
</reference>
<dbReference type="Proteomes" id="UP000664132">
    <property type="component" value="Unassembled WGS sequence"/>
</dbReference>
<feature type="chain" id="PRO_5034093148" description="WSC domain-containing protein" evidence="3">
    <location>
        <begin position="23"/>
        <end position="620"/>
    </location>
</feature>
<evidence type="ECO:0000313" key="6">
    <source>
        <dbReference type="Proteomes" id="UP000664132"/>
    </source>
</evidence>
<protein>
    <recommendedName>
        <fullName evidence="4">WSC domain-containing protein</fullName>
    </recommendedName>
</protein>
<keyword evidence="6" id="KW-1185">Reference proteome</keyword>
<dbReference type="InterPro" id="IPR002889">
    <property type="entry name" value="WSC_carb-bd"/>
</dbReference>
<feature type="compositionally biased region" description="Low complexity" evidence="2">
    <location>
        <begin position="462"/>
        <end position="477"/>
    </location>
</feature>
<feature type="domain" description="WSC" evidence="4">
    <location>
        <begin position="146"/>
        <end position="241"/>
    </location>
</feature>
<feature type="region of interest" description="Disordered" evidence="2">
    <location>
        <begin position="462"/>
        <end position="486"/>
    </location>
</feature>
<comment type="caution">
    <text evidence="5">The sequence shown here is derived from an EMBL/GenBank/DDBJ whole genome shotgun (WGS) entry which is preliminary data.</text>
</comment>
<gene>
    <name evidence="5" type="ORF">IFR04_010027</name>
</gene>
<evidence type="ECO:0000256" key="2">
    <source>
        <dbReference type="SAM" id="MobiDB-lite"/>
    </source>
</evidence>
<name>A0A8H7W3Z9_9HELO</name>
<feature type="compositionally biased region" description="Low complexity" evidence="2">
    <location>
        <begin position="253"/>
        <end position="350"/>
    </location>
</feature>
<dbReference type="EMBL" id="JAFJYH010000173">
    <property type="protein sequence ID" value="KAG4416831.1"/>
    <property type="molecule type" value="Genomic_DNA"/>
</dbReference>
<evidence type="ECO:0000259" key="4">
    <source>
        <dbReference type="PROSITE" id="PS51212"/>
    </source>
</evidence>
<dbReference type="Pfam" id="PF01822">
    <property type="entry name" value="WSC"/>
    <property type="match status" value="2"/>
</dbReference>
<feature type="region of interest" description="Disordered" evidence="2">
    <location>
        <begin position="245"/>
        <end position="350"/>
    </location>
</feature>
<organism evidence="5 6">
    <name type="scientific">Cadophora malorum</name>
    <dbReference type="NCBI Taxonomy" id="108018"/>
    <lineage>
        <taxon>Eukaryota</taxon>
        <taxon>Fungi</taxon>
        <taxon>Dikarya</taxon>
        <taxon>Ascomycota</taxon>
        <taxon>Pezizomycotina</taxon>
        <taxon>Leotiomycetes</taxon>
        <taxon>Helotiales</taxon>
        <taxon>Ploettnerulaceae</taxon>
        <taxon>Cadophora</taxon>
    </lineage>
</organism>
<dbReference type="InterPro" id="IPR051589">
    <property type="entry name" value="Sialate-O-sulfotransferase"/>
</dbReference>
<evidence type="ECO:0000256" key="1">
    <source>
        <dbReference type="ARBA" id="ARBA00022737"/>
    </source>
</evidence>
<proteinExistence type="predicted"/>
<dbReference type="PANTHER" id="PTHR45964:SF5">
    <property type="entry name" value="WSCD FAMILY MEMBER CG9164"/>
    <property type="match status" value="1"/>
</dbReference>
<keyword evidence="3" id="KW-0732">Signal</keyword>
<dbReference type="PROSITE" id="PS51212">
    <property type="entry name" value="WSC"/>
    <property type="match status" value="2"/>
</dbReference>
<feature type="signal peptide" evidence="3">
    <location>
        <begin position="1"/>
        <end position="22"/>
    </location>
</feature>
<dbReference type="SMART" id="SM00321">
    <property type="entry name" value="WSC"/>
    <property type="match status" value="2"/>
</dbReference>
<accession>A0A8H7W3Z9</accession>
<dbReference type="OrthoDB" id="2019572at2759"/>